<dbReference type="PROSITE" id="PS50112">
    <property type="entry name" value="PAS"/>
    <property type="match status" value="1"/>
</dbReference>
<dbReference type="NCBIfam" id="TIGR00229">
    <property type="entry name" value="sensory_box"/>
    <property type="match status" value="1"/>
</dbReference>
<dbReference type="InterPro" id="IPR000700">
    <property type="entry name" value="PAS-assoc_C"/>
</dbReference>
<reference evidence="4" key="1">
    <citation type="journal article" date="2015" name="Nature">
        <title>Complex archaea that bridge the gap between prokaryotes and eukaryotes.</title>
        <authorList>
            <person name="Spang A."/>
            <person name="Saw J.H."/>
            <person name="Jorgensen S.L."/>
            <person name="Zaremba-Niedzwiedzka K."/>
            <person name="Martijn J."/>
            <person name="Lind A.E."/>
            <person name="van Eijk R."/>
            <person name="Schleper C."/>
            <person name="Guy L."/>
            <person name="Ettema T.J."/>
        </authorList>
    </citation>
    <scope>NUCLEOTIDE SEQUENCE</scope>
</reference>
<dbReference type="PANTHER" id="PTHR46663">
    <property type="entry name" value="DIGUANYLATE CYCLASE DGCT-RELATED"/>
    <property type="match status" value="1"/>
</dbReference>
<dbReference type="SUPFAM" id="SSF55073">
    <property type="entry name" value="Nucleotide cyclase"/>
    <property type="match status" value="1"/>
</dbReference>
<gene>
    <name evidence="4" type="ORF">LCGC14_0717230</name>
</gene>
<dbReference type="AlphaFoldDB" id="A0A0F9SYY1"/>
<organism evidence="4">
    <name type="scientific">marine sediment metagenome</name>
    <dbReference type="NCBI Taxonomy" id="412755"/>
    <lineage>
        <taxon>unclassified sequences</taxon>
        <taxon>metagenomes</taxon>
        <taxon>ecological metagenomes</taxon>
    </lineage>
</organism>
<evidence type="ECO:0000313" key="4">
    <source>
        <dbReference type="EMBL" id="KKN42051.1"/>
    </source>
</evidence>
<evidence type="ECO:0000259" key="3">
    <source>
        <dbReference type="PROSITE" id="PS50887"/>
    </source>
</evidence>
<accession>A0A0F9SYY1</accession>
<dbReference type="PANTHER" id="PTHR46663:SF3">
    <property type="entry name" value="SLL0267 PROTEIN"/>
    <property type="match status" value="1"/>
</dbReference>
<dbReference type="PROSITE" id="PS50887">
    <property type="entry name" value="GGDEF"/>
    <property type="match status" value="1"/>
</dbReference>
<dbReference type="InterPro" id="IPR000160">
    <property type="entry name" value="GGDEF_dom"/>
</dbReference>
<dbReference type="CDD" id="cd01949">
    <property type="entry name" value="GGDEF"/>
    <property type="match status" value="1"/>
</dbReference>
<dbReference type="Gene3D" id="3.30.450.20">
    <property type="entry name" value="PAS domain"/>
    <property type="match status" value="1"/>
</dbReference>
<proteinExistence type="predicted"/>
<dbReference type="SMART" id="SM00091">
    <property type="entry name" value="PAS"/>
    <property type="match status" value="1"/>
</dbReference>
<sequence length="312" mass="35084">MSSTKDEFSLTKLTEKLFESIIQSSNDAIVCKTLDGIVRSWNPAAETIFGYTASEMIGQSMLKIFPEDQISEEEDIISRLSHGEVINSYQTIRKHKSGKLLNVSVTISPVFDDEGNVIAASNIARDISEQTQAQEILWKQANYDALTGLANRDLLMKSLTHEIEMVQQSNNRDSLAILFLDLDHFKEYNDTHGHDFGDELLKHAADILSKTCRNADLIARYAGDEFIILLSGDFPKKELKRFLDRLVSKLNVPYTINGIDCRLSASIGLAMYPDDAESIDDLMKKADEAMYNAKSSGRNQYKFFNEPSGFTQ</sequence>
<protein>
    <submittedName>
        <fullName evidence="4">Uncharacterized protein</fullName>
    </submittedName>
</protein>
<dbReference type="InterPro" id="IPR043128">
    <property type="entry name" value="Rev_trsase/Diguanyl_cyclase"/>
</dbReference>
<feature type="domain" description="PAC" evidence="2">
    <location>
        <begin position="85"/>
        <end position="139"/>
    </location>
</feature>
<comment type="caution">
    <text evidence="4">The sequence shown here is derived from an EMBL/GenBank/DDBJ whole genome shotgun (WGS) entry which is preliminary data.</text>
</comment>
<dbReference type="CDD" id="cd00130">
    <property type="entry name" value="PAS"/>
    <property type="match status" value="1"/>
</dbReference>
<dbReference type="Pfam" id="PF13426">
    <property type="entry name" value="PAS_9"/>
    <property type="match status" value="1"/>
</dbReference>
<dbReference type="FunFam" id="3.30.70.270:FF:000001">
    <property type="entry name" value="Diguanylate cyclase domain protein"/>
    <property type="match status" value="1"/>
</dbReference>
<dbReference type="InterPro" id="IPR052163">
    <property type="entry name" value="DGC-Regulatory_Protein"/>
</dbReference>
<dbReference type="SUPFAM" id="SSF55785">
    <property type="entry name" value="PYP-like sensor domain (PAS domain)"/>
    <property type="match status" value="1"/>
</dbReference>
<feature type="domain" description="PAS" evidence="1">
    <location>
        <begin position="14"/>
        <end position="84"/>
    </location>
</feature>
<evidence type="ECO:0000259" key="2">
    <source>
        <dbReference type="PROSITE" id="PS50113"/>
    </source>
</evidence>
<dbReference type="InterPro" id="IPR000014">
    <property type="entry name" value="PAS"/>
</dbReference>
<name>A0A0F9SYY1_9ZZZZ</name>
<dbReference type="Gene3D" id="3.30.70.270">
    <property type="match status" value="1"/>
</dbReference>
<dbReference type="InterPro" id="IPR029787">
    <property type="entry name" value="Nucleotide_cyclase"/>
</dbReference>
<dbReference type="PROSITE" id="PS50113">
    <property type="entry name" value="PAC"/>
    <property type="match status" value="1"/>
</dbReference>
<dbReference type="SMART" id="SM00267">
    <property type="entry name" value="GGDEF"/>
    <property type="match status" value="1"/>
</dbReference>
<dbReference type="EMBL" id="LAZR01001608">
    <property type="protein sequence ID" value="KKN42051.1"/>
    <property type="molecule type" value="Genomic_DNA"/>
</dbReference>
<dbReference type="NCBIfam" id="TIGR00254">
    <property type="entry name" value="GGDEF"/>
    <property type="match status" value="1"/>
</dbReference>
<dbReference type="Pfam" id="PF00990">
    <property type="entry name" value="GGDEF"/>
    <property type="match status" value="1"/>
</dbReference>
<dbReference type="InterPro" id="IPR035965">
    <property type="entry name" value="PAS-like_dom_sf"/>
</dbReference>
<evidence type="ECO:0000259" key="1">
    <source>
        <dbReference type="PROSITE" id="PS50112"/>
    </source>
</evidence>
<feature type="domain" description="GGDEF" evidence="3">
    <location>
        <begin position="173"/>
        <end position="306"/>
    </location>
</feature>